<reference evidence="2 3" key="1">
    <citation type="submission" date="2021-02" db="EMBL/GenBank/DDBJ databases">
        <title>Plant Genome Project.</title>
        <authorList>
            <person name="Zhang R.-G."/>
        </authorList>
    </citation>
    <scope>NUCLEOTIDE SEQUENCE [LARGE SCALE GENOMIC DNA]</scope>
    <source>
        <tissue evidence="2">Leaves</tissue>
    </source>
</reference>
<dbReference type="EMBL" id="JAFEMO010000003">
    <property type="protein sequence ID" value="KAH7573861.1"/>
    <property type="molecule type" value="Genomic_DNA"/>
</dbReference>
<evidence type="ECO:0008006" key="4">
    <source>
        <dbReference type="Google" id="ProtNLM"/>
    </source>
</evidence>
<gene>
    <name evidence="2" type="ORF">JRO89_XS03G0216200</name>
</gene>
<keyword evidence="1" id="KW-0812">Transmembrane</keyword>
<accession>A0ABQ8IB33</accession>
<name>A0ABQ8IB33_9ROSI</name>
<dbReference type="PANTHER" id="PTHR37744">
    <property type="entry name" value="STAR LIPID TRANSFER-LIKE PROTEIN"/>
    <property type="match status" value="1"/>
</dbReference>
<organism evidence="2 3">
    <name type="scientific">Xanthoceras sorbifolium</name>
    <dbReference type="NCBI Taxonomy" id="99658"/>
    <lineage>
        <taxon>Eukaryota</taxon>
        <taxon>Viridiplantae</taxon>
        <taxon>Streptophyta</taxon>
        <taxon>Embryophyta</taxon>
        <taxon>Tracheophyta</taxon>
        <taxon>Spermatophyta</taxon>
        <taxon>Magnoliopsida</taxon>
        <taxon>eudicotyledons</taxon>
        <taxon>Gunneridae</taxon>
        <taxon>Pentapetalae</taxon>
        <taxon>rosids</taxon>
        <taxon>malvids</taxon>
        <taxon>Sapindales</taxon>
        <taxon>Sapindaceae</taxon>
        <taxon>Xanthoceroideae</taxon>
        <taxon>Xanthoceras</taxon>
    </lineage>
</organism>
<sequence>MEVENTGRNGVNKTPLWWALASMAQLGWGISSLRKGYTGSSNTMPLKAFGVATLFVGSAASASVAFLRASGIHKVEDLLEVGANIRTSLGVRPRACNE</sequence>
<keyword evidence="3" id="KW-1185">Reference proteome</keyword>
<feature type="transmembrane region" description="Helical" evidence="1">
    <location>
        <begin position="16"/>
        <end position="34"/>
    </location>
</feature>
<dbReference type="PANTHER" id="PTHR37744:SF1">
    <property type="entry name" value="STAR LIPID TRANSFER-LIKE PROTEIN"/>
    <property type="match status" value="1"/>
</dbReference>
<proteinExistence type="predicted"/>
<evidence type="ECO:0000256" key="1">
    <source>
        <dbReference type="SAM" id="Phobius"/>
    </source>
</evidence>
<feature type="transmembrane region" description="Helical" evidence="1">
    <location>
        <begin position="46"/>
        <end position="67"/>
    </location>
</feature>
<keyword evidence="1" id="KW-1133">Transmembrane helix</keyword>
<evidence type="ECO:0000313" key="2">
    <source>
        <dbReference type="EMBL" id="KAH7573861.1"/>
    </source>
</evidence>
<protein>
    <recommendedName>
        <fullName evidence="4">StAR lipid transfer-like protein</fullName>
    </recommendedName>
</protein>
<keyword evidence="1" id="KW-0472">Membrane</keyword>
<evidence type="ECO:0000313" key="3">
    <source>
        <dbReference type="Proteomes" id="UP000827721"/>
    </source>
</evidence>
<comment type="caution">
    <text evidence="2">The sequence shown here is derived from an EMBL/GenBank/DDBJ whole genome shotgun (WGS) entry which is preliminary data.</text>
</comment>
<dbReference type="Proteomes" id="UP000827721">
    <property type="component" value="Unassembled WGS sequence"/>
</dbReference>